<evidence type="ECO:0000259" key="14">
    <source>
        <dbReference type="PROSITE" id="PS51937"/>
    </source>
</evidence>
<evidence type="ECO:0000256" key="2">
    <source>
        <dbReference type="ARBA" id="ARBA00023015"/>
    </source>
</evidence>
<evidence type="ECO:0000256" key="8">
    <source>
        <dbReference type="PROSITE-ProRule" id="PRU00108"/>
    </source>
</evidence>
<dbReference type="InterPro" id="IPR010982">
    <property type="entry name" value="Lambda_DNA-bd_dom_sf"/>
</dbReference>
<accession>A0A8X6NHE6</accession>
<dbReference type="Gene3D" id="1.10.10.60">
    <property type="entry name" value="Homeodomain-like"/>
    <property type="match status" value="1"/>
</dbReference>
<feature type="domain" description="POU-specific atypical" evidence="13">
    <location>
        <begin position="414"/>
        <end position="510"/>
    </location>
</feature>
<dbReference type="InterPro" id="IPR001878">
    <property type="entry name" value="Znf_CCHC"/>
</dbReference>
<dbReference type="PROSITE" id="PS50071">
    <property type="entry name" value="HOMEOBOX_2"/>
    <property type="match status" value="1"/>
</dbReference>
<comment type="subcellular location">
    <subcellularLocation>
        <location evidence="1 8 9">Nucleus</location>
    </subcellularLocation>
</comment>
<dbReference type="Gene3D" id="1.10.260.40">
    <property type="entry name" value="lambda repressor-like DNA-binding domains"/>
    <property type="match status" value="1"/>
</dbReference>
<name>A0A8X6NHE6_NEPPI</name>
<feature type="domain" description="CCHC-type" evidence="12">
    <location>
        <begin position="232"/>
        <end position="247"/>
    </location>
</feature>
<evidence type="ECO:0000259" key="13">
    <source>
        <dbReference type="PROSITE" id="PS51936"/>
    </source>
</evidence>
<dbReference type="SUPFAM" id="SSF46689">
    <property type="entry name" value="Homeodomain-like"/>
    <property type="match status" value="1"/>
</dbReference>
<protein>
    <submittedName>
        <fullName evidence="15">Homeobox-containing protein 1</fullName>
    </submittedName>
</protein>
<keyword evidence="6 8" id="KW-0539">Nucleus</keyword>
<dbReference type="Proteomes" id="UP000887013">
    <property type="component" value="Unassembled WGS sequence"/>
</dbReference>
<dbReference type="Pfam" id="PF04814">
    <property type="entry name" value="HNF-1_N"/>
    <property type="match status" value="1"/>
</dbReference>
<feature type="DNA-binding region" description="Homeobox" evidence="8">
    <location>
        <begin position="526"/>
        <end position="600"/>
    </location>
</feature>
<dbReference type="PROSITE" id="PS50158">
    <property type="entry name" value="ZF_CCHC"/>
    <property type="match status" value="1"/>
</dbReference>
<dbReference type="Gene3D" id="4.10.60.10">
    <property type="entry name" value="Zinc finger, CCHC-type"/>
    <property type="match status" value="1"/>
</dbReference>
<evidence type="ECO:0000256" key="4">
    <source>
        <dbReference type="ARBA" id="ARBA00023155"/>
    </source>
</evidence>
<evidence type="ECO:0000313" key="16">
    <source>
        <dbReference type="Proteomes" id="UP000887013"/>
    </source>
</evidence>
<evidence type="ECO:0000256" key="5">
    <source>
        <dbReference type="ARBA" id="ARBA00023163"/>
    </source>
</evidence>
<evidence type="ECO:0000313" key="15">
    <source>
        <dbReference type="EMBL" id="GFT13315.1"/>
    </source>
</evidence>
<keyword evidence="4 8" id="KW-0371">Homeobox</keyword>
<evidence type="ECO:0000256" key="10">
    <source>
        <dbReference type="SAM" id="Coils"/>
    </source>
</evidence>
<proteinExistence type="predicted"/>
<dbReference type="EMBL" id="BMAW01104236">
    <property type="protein sequence ID" value="GFT13315.1"/>
    <property type="molecule type" value="Genomic_DNA"/>
</dbReference>
<feature type="domain" description="Homeobox" evidence="11">
    <location>
        <begin position="524"/>
        <end position="599"/>
    </location>
</feature>
<dbReference type="GO" id="GO:0045893">
    <property type="term" value="P:positive regulation of DNA-templated transcription"/>
    <property type="evidence" value="ECO:0007669"/>
    <property type="project" value="InterPro"/>
</dbReference>
<dbReference type="InterPro" id="IPR044866">
    <property type="entry name" value="HNF_P1"/>
</dbReference>
<dbReference type="InterPro" id="IPR044869">
    <property type="entry name" value="HNF-1_POU"/>
</dbReference>
<dbReference type="InterPro" id="IPR040363">
    <property type="entry name" value="HMBOX1"/>
</dbReference>
<organism evidence="15 16">
    <name type="scientific">Nephila pilipes</name>
    <name type="common">Giant wood spider</name>
    <name type="synonym">Nephila maculata</name>
    <dbReference type="NCBI Taxonomy" id="299642"/>
    <lineage>
        <taxon>Eukaryota</taxon>
        <taxon>Metazoa</taxon>
        <taxon>Ecdysozoa</taxon>
        <taxon>Arthropoda</taxon>
        <taxon>Chelicerata</taxon>
        <taxon>Arachnida</taxon>
        <taxon>Araneae</taxon>
        <taxon>Araneomorphae</taxon>
        <taxon>Entelegynae</taxon>
        <taxon>Araneoidea</taxon>
        <taxon>Nephilidae</taxon>
        <taxon>Nephila</taxon>
    </lineage>
</organism>
<dbReference type="PROSITE" id="PS51937">
    <property type="entry name" value="HNF_P1"/>
    <property type="match status" value="1"/>
</dbReference>
<sequence>MEQLLKPERFDIDPTCSNAETKWRHWKKTFENFLGGIKTLTEENKLPLLSNYVTSNVYQFINDCTTYTGAIAILDSLFIKKRNVIFARHCLSTRNQQTEETVSEYLQVLNQLSKDCDFTDVKAEEYRKEYIRDAFIRGLKCPRIRQRLLENTSMTLDQAFEQARTLESAEVHAASYMGNSFPIQSAAMKTDDFSEETLATSAASSSSRSQKCFFCGNDLHSRTICPARDVFCRKCGKKGHYQRVCKSRPVEQVELIRRLRSSGITREQVLLAFTELERLEAEFGRSCSYGDQMQNHNMEFSFSSTSVVRSNCTASVFPNSGIQNISTVPTVNGDSLHIPYKQNDYFNSQPITSNGTNLHEEVADSTVLNGDCSVNTSDMSSRIESELIIPSVNDTLHSVSCSESVTQNAYNSSFNCSFYPMEVQSSELAELQELKKKGDMAILAEIRNFVMTYNIKQTLIAEMTKMSQPYVSRFFRGDIQDMPDRTKNTFFMWYLTCKNNPLKLAQMCPSSGIKRMVSESGDLIPLKRERFTFKGSHLAVLEQYYEQDPYPDTQVREMIVEECNKAAEKCEWPLSDRDTVTLPVVNNWFNNRRKDAKKQMRMKHGLNNMNVHSSYQTSFSTTLPIGKWSPGSMSSSSSSFNYQTLSNEVTESDISSFQVLQSLTFILGKFPG</sequence>
<dbReference type="GO" id="GO:0008270">
    <property type="term" value="F:zinc ion binding"/>
    <property type="evidence" value="ECO:0007669"/>
    <property type="project" value="UniProtKB-KW"/>
</dbReference>
<gene>
    <name evidence="15" type="primary">Hmbox1</name>
    <name evidence="15" type="ORF">NPIL_521181</name>
</gene>
<keyword evidence="7" id="KW-0863">Zinc-finger</keyword>
<dbReference type="InterPro" id="IPR009057">
    <property type="entry name" value="Homeodomain-like_sf"/>
</dbReference>
<dbReference type="PROSITE" id="PS51936">
    <property type="entry name" value="POU_4"/>
    <property type="match status" value="1"/>
</dbReference>
<dbReference type="InterPro" id="IPR036875">
    <property type="entry name" value="Znf_CCHC_sf"/>
</dbReference>
<evidence type="ECO:0000256" key="1">
    <source>
        <dbReference type="ARBA" id="ARBA00004123"/>
    </source>
</evidence>
<evidence type="ECO:0000259" key="11">
    <source>
        <dbReference type="PROSITE" id="PS50071"/>
    </source>
</evidence>
<keyword evidence="2" id="KW-0805">Transcription regulation</keyword>
<keyword evidence="5" id="KW-0804">Transcription</keyword>
<dbReference type="CDD" id="cd00086">
    <property type="entry name" value="homeodomain"/>
    <property type="match status" value="1"/>
</dbReference>
<dbReference type="GO" id="GO:0003691">
    <property type="term" value="F:double-stranded telomeric DNA binding"/>
    <property type="evidence" value="ECO:0007669"/>
    <property type="project" value="InterPro"/>
</dbReference>
<dbReference type="SMART" id="SM00389">
    <property type="entry name" value="HOX"/>
    <property type="match status" value="1"/>
</dbReference>
<keyword evidence="10" id="KW-0175">Coiled coil</keyword>
<evidence type="ECO:0000256" key="9">
    <source>
        <dbReference type="RuleBase" id="RU000682"/>
    </source>
</evidence>
<reference evidence="15" key="1">
    <citation type="submission" date="2020-08" db="EMBL/GenBank/DDBJ databases">
        <title>Multicomponent nature underlies the extraordinary mechanical properties of spider dragline silk.</title>
        <authorList>
            <person name="Kono N."/>
            <person name="Nakamura H."/>
            <person name="Mori M."/>
            <person name="Yoshida Y."/>
            <person name="Ohtoshi R."/>
            <person name="Malay A.D."/>
            <person name="Moran D.A.P."/>
            <person name="Tomita M."/>
            <person name="Numata K."/>
            <person name="Arakawa K."/>
        </authorList>
    </citation>
    <scope>NUCLEOTIDE SEQUENCE</scope>
</reference>
<dbReference type="OrthoDB" id="6415184at2759"/>
<dbReference type="SUPFAM" id="SSF57756">
    <property type="entry name" value="Retrovirus zinc finger-like domains"/>
    <property type="match status" value="1"/>
</dbReference>
<dbReference type="Pfam" id="PF00046">
    <property type="entry name" value="Homeodomain"/>
    <property type="match status" value="1"/>
</dbReference>
<keyword evidence="3 8" id="KW-0238">DNA-binding</keyword>
<keyword evidence="7" id="KW-0479">Metal-binding</keyword>
<keyword evidence="7" id="KW-0862">Zinc</keyword>
<evidence type="ECO:0000256" key="3">
    <source>
        <dbReference type="ARBA" id="ARBA00023125"/>
    </source>
</evidence>
<evidence type="ECO:0000259" key="12">
    <source>
        <dbReference type="PROSITE" id="PS50158"/>
    </source>
</evidence>
<feature type="domain" description="HNF-p1" evidence="14">
    <location>
        <begin position="244"/>
        <end position="275"/>
    </location>
</feature>
<dbReference type="SUPFAM" id="SSF47413">
    <property type="entry name" value="lambda repressor-like DNA-binding domains"/>
    <property type="match status" value="1"/>
</dbReference>
<evidence type="ECO:0000256" key="6">
    <source>
        <dbReference type="ARBA" id="ARBA00023242"/>
    </source>
</evidence>
<dbReference type="PANTHER" id="PTHR14618:SF0">
    <property type="entry name" value="HOMEOBOX-CONTAINING PROTEIN 1"/>
    <property type="match status" value="1"/>
</dbReference>
<dbReference type="GO" id="GO:0005634">
    <property type="term" value="C:nucleus"/>
    <property type="evidence" value="ECO:0007669"/>
    <property type="project" value="UniProtKB-SubCell"/>
</dbReference>
<keyword evidence="16" id="KW-1185">Reference proteome</keyword>
<dbReference type="AlphaFoldDB" id="A0A8X6NHE6"/>
<dbReference type="InterPro" id="IPR001356">
    <property type="entry name" value="HD"/>
</dbReference>
<dbReference type="SMART" id="SM00343">
    <property type="entry name" value="ZnF_C2HC"/>
    <property type="match status" value="2"/>
</dbReference>
<feature type="coiled-coil region" evidence="10">
    <location>
        <begin position="95"/>
        <end position="129"/>
    </location>
</feature>
<dbReference type="PANTHER" id="PTHR14618">
    <property type="entry name" value="HOMEODOX-CONTAINING PROTEIN 1 HMBOX1"/>
    <property type="match status" value="1"/>
</dbReference>
<evidence type="ECO:0000256" key="7">
    <source>
        <dbReference type="PROSITE-ProRule" id="PRU00047"/>
    </source>
</evidence>
<dbReference type="InterPro" id="IPR006899">
    <property type="entry name" value="HNF-1_N"/>
</dbReference>
<comment type="caution">
    <text evidence="15">The sequence shown here is derived from an EMBL/GenBank/DDBJ whole genome shotgun (WGS) entry which is preliminary data.</text>
</comment>